<evidence type="ECO:0000256" key="7">
    <source>
        <dbReference type="RuleBase" id="RU363032"/>
    </source>
</evidence>
<feature type="transmembrane region" description="Helical" evidence="7">
    <location>
        <begin position="74"/>
        <end position="98"/>
    </location>
</feature>
<protein>
    <submittedName>
        <fullName evidence="9">Carbohydrate ABC transporter permease</fullName>
    </submittedName>
</protein>
<keyword evidence="5 7" id="KW-1133">Transmembrane helix</keyword>
<name>A0ABY8C527_9FIRM</name>
<dbReference type="SUPFAM" id="SSF161098">
    <property type="entry name" value="MetI-like"/>
    <property type="match status" value="1"/>
</dbReference>
<gene>
    <name evidence="9" type="ORF">PYS61_01160</name>
</gene>
<evidence type="ECO:0000256" key="5">
    <source>
        <dbReference type="ARBA" id="ARBA00022989"/>
    </source>
</evidence>
<keyword evidence="3" id="KW-1003">Cell membrane</keyword>
<feature type="transmembrane region" description="Helical" evidence="7">
    <location>
        <begin position="138"/>
        <end position="159"/>
    </location>
</feature>
<keyword evidence="6 7" id="KW-0472">Membrane</keyword>
<feature type="transmembrane region" description="Helical" evidence="7">
    <location>
        <begin position="180"/>
        <end position="202"/>
    </location>
</feature>
<dbReference type="EMBL" id="CP118868">
    <property type="protein sequence ID" value="WEG35802.1"/>
    <property type="molecule type" value="Genomic_DNA"/>
</dbReference>
<evidence type="ECO:0000256" key="4">
    <source>
        <dbReference type="ARBA" id="ARBA00022692"/>
    </source>
</evidence>
<dbReference type="Pfam" id="PF00528">
    <property type="entry name" value="BPD_transp_1"/>
    <property type="match status" value="1"/>
</dbReference>
<dbReference type="PANTHER" id="PTHR43744">
    <property type="entry name" value="ABC TRANSPORTER PERMEASE PROTEIN MG189-RELATED-RELATED"/>
    <property type="match status" value="1"/>
</dbReference>
<dbReference type="InterPro" id="IPR035906">
    <property type="entry name" value="MetI-like_sf"/>
</dbReference>
<evidence type="ECO:0000259" key="8">
    <source>
        <dbReference type="PROSITE" id="PS50928"/>
    </source>
</evidence>
<comment type="similarity">
    <text evidence="7">Belongs to the binding-protein-dependent transport system permease family.</text>
</comment>
<dbReference type="Gene3D" id="1.10.3720.10">
    <property type="entry name" value="MetI-like"/>
    <property type="match status" value="1"/>
</dbReference>
<organism evidence="9 10">
    <name type="scientific">Amygdalobacter indicium</name>
    <dbReference type="NCBI Taxonomy" id="3029272"/>
    <lineage>
        <taxon>Bacteria</taxon>
        <taxon>Bacillati</taxon>
        <taxon>Bacillota</taxon>
        <taxon>Clostridia</taxon>
        <taxon>Eubacteriales</taxon>
        <taxon>Oscillospiraceae</taxon>
        <taxon>Amygdalobacter</taxon>
    </lineage>
</organism>
<feature type="domain" description="ABC transmembrane type-1" evidence="8">
    <location>
        <begin position="70"/>
        <end position="259"/>
    </location>
</feature>
<feature type="transmembrane region" description="Helical" evidence="7">
    <location>
        <begin position="105"/>
        <end position="126"/>
    </location>
</feature>
<keyword evidence="10" id="KW-1185">Reference proteome</keyword>
<evidence type="ECO:0000256" key="3">
    <source>
        <dbReference type="ARBA" id="ARBA00022475"/>
    </source>
</evidence>
<evidence type="ECO:0000313" key="10">
    <source>
        <dbReference type="Proteomes" id="UP001220478"/>
    </source>
</evidence>
<feature type="transmembrane region" description="Helical" evidence="7">
    <location>
        <begin position="9"/>
        <end position="31"/>
    </location>
</feature>
<feature type="transmembrane region" description="Helical" evidence="7">
    <location>
        <begin position="237"/>
        <end position="259"/>
    </location>
</feature>
<keyword evidence="2 7" id="KW-0813">Transport</keyword>
<keyword evidence="4 7" id="KW-0812">Transmembrane</keyword>
<evidence type="ECO:0000256" key="6">
    <source>
        <dbReference type="ARBA" id="ARBA00023136"/>
    </source>
</evidence>
<evidence type="ECO:0000256" key="2">
    <source>
        <dbReference type="ARBA" id="ARBA00022448"/>
    </source>
</evidence>
<proteinExistence type="inferred from homology"/>
<reference evidence="9 10" key="1">
    <citation type="submission" date="2023-02" db="EMBL/GenBank/DDBJ databases">
        <title>Novel Oscillospiraceae bacterial genomes.</title>
        <authorList>
            <person name="Srinivasan S."/>
            <person name="Austin M.N."/>
            <person name="Fiedler T.L."/>
            <person name="Strenk S.M."/>
            <person name="Agnew K.J."/>
            <person name="Nagana Gowda G.A."/>
            <person name="Raftery D."/>
            <person name="Beamer M.A."/>
            <person name="Achilles S.L."/>
            <person name="Wiesenfeld H.C."/>
            <person name="Fredricks D.N."/>
            <person name="Hillier S.L."/>
        </authorList>
    </citation>
    <scope>NUCLEOTIDE SEQUENCE [LARGE SCALE GENOMIC DNA]</scope>
    <source>
        <strain evidence="9 10">CHIC02 1186E3-8</strain>
    </source>
</reference>
<sequence length="274" mass="31104">MIRQKLNNYIYQIFCLLVAFAVIFPILYAVFVSFMRPEDILTNPPHFFPVSFTLDNYKEAFSRTLLGRYVLNSFVVAMISSCSRIVLGAMAAYAFVFFEFKGKKILFMLALCTMMVPTEVVMVSNFTTVSRLGLINTYLGICVVFLVSANNIFIIRQYFMSIDKSLWEVAQIDGCTRFKFFSRILLPVAKPIIITIFLSSFVNLWNQYIWPLVVTNRNEMRTIQVGITMLKDRESTAFGPVMAGVVVSLVFTALIFALFQRKIVAGMMSGSAKG</sequence>
<accession>A0ABY8C527</accession>
<dbReference type="InterPro" id="IPR000515">
    <property type="entry name" value="MetI-like"/>
</dbReference>
<dbReference type="PANTHER" id="PTHR43744:SF8">
    <property type="entry name" value="SN-GLYCEROL-3-PHOSPHATE TRANSPORT SYSTEM PERMEASE PROTEIN UGPE"/>
    <property type="match status" value="1"/>
</dbReference>
<dbReference type="PROSITE" id="PS50928">
    <property type="entry name" value="ABC_TM1"/>
    <property type="match status" value="1"/>
</dbReference>
<dbReference type="RefSeq" id="WP_315571901.1">
    <property type="nucleotide sequence ID" value="NZ_CP118868.1"/>
</dbReference>
<dbReference type="Proteomes" id="UP001220478">
    <property type="component" value="Chromosome"/>
</dbReference>
<evidence type="ECO:0000256" key="1">
    <source>
        <dbReference type="ARBA" id="ARBA00004651"/>
    </source>
</evidence>
<evidence type="ECO:0000313" key="9">
    <source>
        <dbReference type="EMBL" id="WEG35802.1"/>
    </source>
</evidence>
<comment type="subcellular location">
    <subcellularLocation>
        <location evidence="1 7">Cell membrane</location>
        <topology evidence="1 7">Multi-pass membrane protein</topology>
    </subcellularLocation>
</comment>
<dbReference type="CDD" id="cd06261">
    <property type="entry name" value="TM_PBP2"/>
    <property type="match status" value="1"/>
</dbReference>